<name>A0A928Z212_9CYAN</name>
<dbReference type="Proteomes" id="UP000625316">
    <property type="component" value="Unassembled WGS sequence"/>
</dbReference>
<dbReference type="RefSeq" id="WP_264323386.1">
    <property type="nucleotide sequence ID" value="NZ_JADEXQ010000004.1"/>
</dbReference>
<feature type="transmembrane region" description="Helical" evidence="1">
    <location>
        <begin position="49"/>
        <end position="66"/>
    </location>
</feature>
<dbReference type="AlphaFoldDB" id="A0A928Z212"/>
<dbReference type="Pfam" id="PF02681">
    <property type="entry name" value="DUF212"/>
    <property type="match status" value="1"/>
</dbReference>
<organism evidence="2 3">
    <name type="scientific">Romeriopsis navalis LEGE 11480</name>
    <dbReference type="NCBI Taxonomy" id="2777977"/>
    <lineage>
        <taxon>Bacteria</taxon>
        <taxon>Bacillati</taxon>
        <taxon>Cyanobacteriota</taxon>
        <taxon>Cyanophyceae</taxon>
        <taxon>Leptolyngbyales</taxon>
        <taxon>Leptolyngbyaceae</taxon>
        <taxon>Romeriopsis</taxon>
        <taxon>Romeriopsis navalis</taxon>
    </lineage>
</organism>
<evidence type="ECO:0000256" key="1">
    <source>
        <dbReference type="SAM" id="Phobius"/>
    </source>
</evidence>
<dbReference type="InterPro" id="IPR003832">
    <property type="entry name" value="DUF212"/>
</dbReference>
<evidence type="ECO:0000313" key="3">
    <source>
        <dbReference type="Proteomes" id="UP000625316"/>
    </source>
</evidence>
<sequence length="153" mass="16136">MPSFASILENRVLLVALAACLIAQGAKVIVELAQSRRLNFKVMAESGGMPSSHSALVTSLAFGVGVARGWNSVEFAIATVFAIIVMYDAAGVRQSSGKQAQLLNQVISELFQGDHHLTELRVKELLGHTPLQVIVGAILGAAIAGLVEVFLRG</sequence>
<gene>
    <name evidence="2" type="ORF">IQ266_02170</name>
</gene>
<dbReference type="PANTHER" id="PTHR31446">
    <property type="entry name" value="ACID PHOSPHATASE/VANADIUM-DEPENDENT HALOPEROXIDASE-RELATED PROTEIN"/>
    <property type="match status" value="1"/>
</dbReference>
<keyword evidence="1" id="KW-1133">Transmembrane helix</keyword>
<protein>
    <submittedName>
        <fullName evidence="2">Divergent PAP2 family protein</fullName>
    </submittedName>
</protein>
<keyword evidence="1" id="KW-0812">Transmembrane</keyword>
<feature type="transmembrane region" description="Helical" evidence="1">
    <location>
        <begin position="73"/>
        <end position="90"/>
    </location>
</feature>
<evidence type="ECO:0000313" key="2">
    <source>
        <dbReference type="EMBL" id="MBE9028562.1"/>
    </source>
</evidence>
<keyword evidence="3" id="KW-1185">Reference proteome</keyword>
<reference evidence="2" key="1">
    <citation type="submission" date="2020-10" db="EMBL/GenBank/DDBJ databases">
        <authorList>
            <person name="Castelo-Branco R."/>
            <person name="Eusebio N."/>
            <person name="Adriana R."/>
            <person name="Vieira A."/>
            <person name="Brugerolle De Fraissinette N."/>
            <person name="Rezende De Castro R."/>
            <person name="Schneider M.P."/>
            <person name="Vasconcelos V."/>
            <person name="Leao P.N."/>
        </authorList>
    </citation>
    <scope>NUCLEOTIDE SEQUENCE</scope>
    <source>
        <strain evidence="2">LEGE 11480</strain>
    </source>
</reference>
<feature type="transmembrane region" description="Helical" evidence="1">
    <location>
        <begin position="131"/>
        <end position="151"/>
    </location>
</feature>
<accession>A0A928Z212</accession>
<proteinExistence type="predicted"/>
<dbReference type="PANTHER" id="PTHR31446:SF29">
    <property type="entry name" value="ACID PHOSPHATASE_VANADIUM-DEPENDENT HALOPEROXIDASE-RELATED PROTEIN"/>
    <property type="match status" value="1"/>
</dbReference>
<keyword evidence="1" id="KW-0472">Membrane</keyword>
<comment type="caution">
    <text evidence="2">The sequence shown here is derived from an EMBL/GenBank/DDBJ whole genome shotgun (WGS) entry which is preliminary data.</text>
</comment>
<dbReference type="EMBL" id="JADEXQ010000004">
    <property type="protein sequence ID" value="MBE9028562.1"/>
    <property type="molecule type" value="Genomic_DNA"/>
</dbReference>